<evidence type="ECO:0000256" key="5">
    <source>
        <dbReference type="ARBA" id="ARBA00022692"/>
    </source>
</evidence>
<evidence type="ECO:0000256" key="3">
    <source>
        <dbReference type="ARBA" id="ARBA00022630"/>
    </source>
</evidence>
<dbReference type="HAMAP" id="MF_00462">
    <property type="entry name" value="RsxD_RnfD"/>
    <property type="match status" value="1"/>
</dbReference>
<evidence type="ECO:0000256" key="7">
    <source>
        <dbReference type="ARBA" id="ARBA00022982"/>
    </source>
</evidence>
<dbReference type="STRING" id="1179155.CF67_04221"/>
<feature type="transmembrane region" description="Helical" evidence="10">
    <location>
        <begin position="266"/>
        <end position="285"/>
    </location>
</feature>
<evidence type="ECO:0000256" key="8">
    <source>
        <dbReference type="ARBA" id="ARBA00022989"/>
    </source>
</evidence>
<keyword evidence="2 10" id="KW-0597">Phosphoprotein</keyword>
<dbReference type="AlphaFoldDB" id="A0A084CN17"/>
<comment type="caution">
    <text evidence="11">The sequence shown here is derived from an EMBL/GenBank/DDBJ whole genome shotgun (WGS) entry which is preliminary data.</text>
</comment>
<keyword evidence="5 10" id="KW-0812">Transmembrane</keyword>
<dbReference type="PANTHER" id="PTHR30578:SF0">
    <property type="entry name" value="ION-TRANSLOCATING OXIDOREDUCTASE COMPLEX SUBUNIT D"/>
    <property type="match status" value="1"/>
</dbReference>
<dbReference type="Proteomes" id="UP000053784">
    <property type="component" value="Unassembled WGS sequence"/>
</dbReference>
<keyword evidence="6 10" id="KW-1278">Translocase</keyword>
<evidence type="ECO:0000256" key="6">
    <source>
        <dbReference type="ARBA" id="ARBA00022967"/>
    </source>
</evidence>
<dbReference type="EC" id="7.-.-.-" evidence="10"/>
<evidence type="ECO:0000256" key="10">
    <source>
        <dbReference type="HAMAP-Rule" id="MF_00462"/>
    </source>
</evidence>
<feature type="transmembrane region" description="Helical" evidence="10">
    <location>
        <begin position="148"/>
        <end position="165"/>
    </location>
</feature>
<feature type="transmembrane region" description="Helical" evidence="10">
    <location>
        <begin position="322"/>
        <end position="340"/>
    </location>
</feature>
<keyword evidence="1 10" id="KW-0813">Transport</keyword>
<dbReference type="eggNOG" id="COG4658">
    <property type="taxonomic scope" value="Bacteria"/>
</dbReference>
<feature type="transmembrane region" description="Helical" evidence="10">
    <location>
        <begin position="119"/>
        <end position="136"/>
    </location>
</feature>
<name>A0A084CN17_9GAMM</name>
<dbReference type="GO" id="GO:0055085">
    <property type="term" value="P:transmembrane transport"/>
    <property type="evidence" value="ECO:0007669"/>
    <property type="project" value="InterPro"/>
</dbReference>
<comment type="similarity">
    <text evidence="10">Belongs to the NqrB/RnfD family.</text>
</comment>
<evidence type="ECO:0000313" key="11">
    <source>
        <dbReference type="EMBL" id="KEY91196.1"/>
    </source>
</evidence>
<reference evidence="11 12" key="1">
    <citation type="submission" date="2014-03" db="EMBL/GenBank/DDBJ databases">
        <title>Selection and divergence in the genomes of co-occurring obligate luminous symbionts with specific hosts.</title>
        <authorList>
            <person name="Hendry T.A."/>
            <person name="de Wet J.R."/>
            <person name="Dunlap P.V."/>
        </authorList>
    </citation>
    <scope>NUCLEOTIDE SEQUENCE [LARGE SCALE GENOMIC DNA]</scope>
    <source>
        <strain evidence="11 12">Ppalp.1</strain>
    </source>
</reference>
<dbReference type="RefSeq" id="WP_278184773.1">
    <property type="nucleotide sequence ID" value="NZ_JGVK01000027.1"/>
</dbReference>
<comment type="cofactor">
    <cofactor evidence="10">
        <name>FMN</name>
        <dbReference type="ChEBI" id="CHEBI:58210"/>
    </cofactor>
</comment>
<keyword evidence="7 10" id="KW-0249">Electron transport</keyword>
<dbReference type="PANTHER" id="PTHR30578">
    <property type="entry name" value="ELECTRON TRANSPORT COMPLEX PROTEIN RNFD"/>
    <property type="match status" value="1"/>
</dbReference>
<feature type="transmembrane region" description="Helical" evidence="10">
    <location>
        <begin position="77"/>
        <end position="107"/>
    </location>
</feature>
<feature type="transmembrane region" description="Helical" evidence="10">
    <location>
        <begin position="37"/>
        <end position="56"/>
    </location>
</feature>
<comment type="subcellular location">
    <subcellularLocation>
        <location evidence="10">Cell inner membrane</location>
        <topology evidence="10">Multi-pass membrane protein</topology>
    </subcellularLocation>
</comment>
<feature type="modified residue" description="FMN phosphoryl threonine" evidence="10">
    <location>
        <position position="186"/>
    </location>
</feature>
<keyword evidence="10" id="KW-1003">Cell membrane</keyword>
<evidence type="ECO:0000256" key="2">
    <source>
        <dbReference type="ARBA" id="ARBA00022553"/>
    </source>
</evidence>
<dbReference type="GO" id="GO:0022900">
    <property type="term" value="P:electron transport chain"/>
    <property type="evidence" value="ECO:0007669"/>
    <property type="project" value="UniProtKB-UniRule"/>
</dbReference>
<evidence type="ECO:0000256" key="1">
    <source>
        <dbReference type="ARBA" id="ARBA00022448"/>
    </source>
</evidence>
<evidence type="ECO:0000256" key="4">
    <source>
        <dbReference type="ARBA" id="ARBA00022643"/>
    </source>
</evidence>
<dbReference type="NCBIfam" id="TIGR01946">
    <property type="entry name" value="rnfD"/>
    <property type="match status" value="1"/>
</dbReference>
<protein>
    <recommendedName>
        <fullName evidence="10">Ion-translocating oxidoreductase complex subunit D</fullName>
        <ecNumber evidence="10">7.-.-.-</ecNumber>
    </recommendedName>
    <alternativeName>
        <fullName evidence="10">Rnf electron transport complex subunit D</fullName>
    </alternativeName>
</protein>
<keyword evidence="12" id="KW-1185">Reference proteome</keyword>
<evidence type="ECO:0000256" key="9">
    <source>
        <dbReference type="ARBA" id="ARBA00023136"/>
    </source>
</evidence>
<accession>A0A084CN17</accession>
<dbReference type="InterPro" id="IPR004338">
    <property type="entry name" value="NqrB/RnfD"/>
</dbReference>
<feature type="transmembrane region" description="Helical" evidence="10">
    <location>
        <begin position="213"/>
        <end position="233"/>
    </location>
</feature>
<comment type="subunit">
    <text evidence="10">The complex is composed of six subunits: RnfA, RnfB, RnfC, RnfD, RnfE and RnfG.</text>
</comment>
<proteinExistence type="inferred from homology"/>
<evidence type="ECO:0000313" key="12">
    <source>
        <dbReference type="Proteomes" id="UP000053784"/>
    </source>
</evidence>
<comment type="function">
    <text evidence="10">Part of a membrane-bound complex that couples electron transfer with translocation of ions across the membrane.</text>
</comment>
<organism evidence="11 12">
    <name type="scientific">Candidatus Photodesmus blepharonis</name>
    <dbReference type="NCBI Taxonomy" id="1179155"/>
    <lineage>
        <taxon>Bacteria</taxon>
        <taxon>Pseudomonadati</taxon>
        <taxon>Pseudomonadota</taxon>
        <taxon>Gammaproteobacteria</taxon>
        <taxon>Vibrionales</taxon>
        <taxon>Vibrionaceae</taxon>
        <taxon>Candidatus Photodesmus</taxon>
    </lineage>
</organism>
<dbReference type="GO" id="GO:0005886">
    <property type="term" value="C:plasma membrane"/>
    <property type="evidence" value="ECO:0007669"/>
    <property type="project" value="UniProtKB-SubCell"/>
</dbReference>
<dbReference type="EMBL" id="JGVK01000027">
    <property type="protein sequence ID" value="KEY91196.1"/>
    <property type="molecule type" value="Genomic_DNA"/>
</dbReference>
<sequence>MALLPFYTKFNYGNSTPELMKWVALCTLPGLITQSYFFGWGTIIQLFWSTCVALFLETLVMLARKRPPTTALRDNSALVTAWLLAVAIPPLSPWWIIFIGLIFAIVITKQLYGGLGQNLFNPAMIAYVVLLISFPIQMNSWIESTQQSSNSISFIDTFLLIFLNFNTANLPLQEILTGVDGITMATPLDLFKTALHSGKTVDEILQQPQFKDLIMSSWGLVNLSYLMGGLLLLKLQVIHWHIPVSFLSSLAIISGLFTLFSPGTCAPLSIHFLSGSTMLGAFFIATDPVSASTTIKGRLVFGTFIGVMVFIIRSWGSFPDSVAFAVLLANMCVPLIDYYSKPRTYGH</sequence>
<dbReference type="Pfam" id="PF03116">
    <property type="entry name" value="NQR2_RnfD_RnfE"/>
    <property type="match status" value="1"/>
</dbReference>
<dbReference type="NCBIfam" id="NF002011">
    <property type="entry name" value="PRK00816.1"/>
    <property type="match status" value="1"/>
</dbReference>
<keyword evidence="9 10" id="KW-0472">Membrane</keyword>
<keyword evidence="10" id="KW-0997">Cell inner membrane</keyword>
<keyword evidence="8 10" id="KW-1133">Transmembrane helix</keyword>
<dbReference type="InterPro" id="IPR011303">
    <property type="entry name" value="RnfD_bac"/>
</dbReference>
<keyword evidence="3 10" id="KW-0285">Flavoprotein</keyword>
<keyword evidence="4 10" id="KW-0288">FMN</keyword>
<feature type="transmembrane region" description="Helical" evidence="10">
    <location>
        <begin position="297"/>
        <end position="316"/>
    </location>
</feature>
<gene>
    <name evidence="10 11" type="primary">rnfD</name>
    <name evidence="11" type="ORF">CF67_04221</name>
</gene>
<feature type="transmembrane region" description="Helical" evidence="10">
    <location>
        <begin position="240"/>
        <end position="260"/>
    </location>
</feature>